<gene>
    <name evidence="2" type="ORF">IAA55_11345</name>
</gene>
<dbReference type="Proteomes" id="UP000823912">
    <property type="component" value="Unassembled WGS sequence"/>
</dbReference>
<name>A0A9D1EBF2_9FIRM</name>
<protein>
    <submittedName>
        <fullName evidence="2">DUF2344 domain-containing protein</fullName>
    </submittedName>
</protein>
<dbReference type="Pfam" id="PF10105">
    <property type="entry name" value="DUF2344"/>
    <property type="match status" value="1"/>
</dbReference>
<proteinExistence type="predicted"/>
<evidence type="ECO:0000313" key="2">
    <source>
        <dbReference type="EMBL" id="HIR71857.1"/>
    </source>
</evidence>
<sequence>MKARIKFEKTGVMKYVGHLDTMRFFQKAMRRAQIPIKYSEGFNPHQIMSFASPLGVGVTSGGEYMDIELKEVIDPGQAMDALNGAMVEGVRILDFFYLPKDSENAMSSVKAAAYRLSYKHPEQCPFSLREMEVFLRDFYTNPAEIMIVKKTKKGERELDLKPLIYRFEVKSDADGALYYELFVSTGSVDNIKPELVLFHFHQFLGLPADEIDMFIHREDLYTLLDQEFVPLDRIRATAEQ</sequence>
<evidence type="ECO:0000259" key="1">
    <source>
        <dbReference type="Pfam" id="PF10105"/>
    </source>
</evidence>
<dbReference type="NCBIfam" id="TIGR03936">
    <property type="entry name" value="sam_1_link_chp"/>
    <property type="match status" value="1"/>
</dbReference>
<feature type="domain" description="DUF2344" evidence="1">
    <location>
        <begin position="2"/>
        <end position="193"/>
    </location>
</feature>
<evidence type="ECO:0000313" key="3">
    <source>
        <dbReference type="Proteomes" id="UP000823912"/>
    </source>
</evidence>
<reference evidence="2" key="1">
    <citation type="submission" date="2020-10" db="EMBL/GenBank/DDBJ databases">
        <authorList>
            <person name="Gilroy R."/>
        </authorList>
    </citation>
    <scope>NUCLEOTIDE SEQUENCE</scope>
    <source>
        <strain evidence="2">ChiSjej5B23-6657</strain>
    </source>
</reference>
<dbReference type="EMBL" id="DVHM01000189">
    <property type="protein sequence ID" value="HIR71857.1"/>
    <property type="molecule type" value="Genomic_DNA"/>
</dbReference>
<comment type="caution">
    <text evidence="2">The sequence shown here is derived from an EMBL/GenBank/DDBJ whole genome shotgun (WGS) entry which is preliminary data.</text>
</comment>
<dbReference type="AlphaFoldDB" id="A0A9D1EBF2"/>
<reference evidence="2" key="2">
    <citation type="journal article" date="2021" name="PeerJ">
        <title>Extensive microbial diversity within the chicken gut microbiome revealed by metagenomics and culture.</title>
        <authorList>
            <person name="Gilroy R."/>
            <person name="Ravi A."/>
            <person name="Getino M."/>
            <person name="Pursley I."/>
            <person name="Horton D.L."/>
            <person name="Alikhan N.F."/>
            <person name="Baker D."/>
            <person name="Gharbi K."/>
            <person name="Hall N."/>
            <person name="Watson M."/>
            <person name="Adriaenssens E.M."/>
            <person name="Foster-Nyarko E."/>
            <person name="Jarju S."/>
            <person name="Secka A."/>
            <person name="Antonio M."/>
            <person name="Oren A."/>
            <person name="Chaudhuri R.R."/>
            <person name="La Ragione R."/>
            <person name="Hildebrand F."/>
            <person name="Pallen M.J."/>
        </authorList>
    </citation>
    <scope>NUCLEOTIDE SEQUENCE</scope>
    <source>
        <strain evidence="2">ChiSjej5B23-6657</strain>
    </source>
</reference>
<accession>A0A9D1EBF2</accession>
<organism evidence="2 3">
    <name type="scientific">Candidatus Pullilachnospira gallistercoris</name>
    <dbReference type="NCBI Taxonomy" id="2840911"/>
    <lineage>
        <taxon>Bacteria</taxon>
        <taxon>Bacillati</taxon>
        <taxon>Bacillota</taxon>
        <taxon>Clostridia</taxon>
        <taxon>Lachnospirales</taxon>
        <taxon>Lachnospiraceae</taxon>
        <taxon>Lachnospiraceae incertae sedis</taxon>
        <taxon>Candidatus Pullilachnospira</taxon>
    </lineage>
</organism>
<dbReference type="InterPro" id="IPR018768">
    <property type="entry name" value="DUF2344"/>
</dbReference>